<gene>
    <name evidence="3" type="ORF">CRM82_12530</name>
</gene>
<evidence type="ECO:0000313" key="3">
    <source>
        <dbReference type="EMBL" id="PEH89313.1"/>
    </source>
</evidence>
<dbReference type="PIRSF" id="PIRSF018266">
    <property type="entry name" value="FecR"/>
    <property type="match status" value="1"/>
</dbReference>
<evidence type="ECO:0000259" key="2">
    <source>
        <dbReference type="Pfam" id="PF16220"/>
    </source>
</evidence>
<dbReference type="AlphaFoldDB" id="A0A2A7UVL5"/>
<dbReference type="PANTHER" id="PTHR30273">
    <property type="entry name" value="PERIPLASMIC SIGNAL SENSOR AND SIGMA FACTOR ACTIVATOR FECR-RELATED"/>
    <property type="match status" value="1"/>
</dbReference>
<dbReference type="Gene3D" id="2.60.120.1440">
    <property type="match status" value="1"/>
</dbReference>
<dbReference type="InterPro" id="IPR012373">
    <property type="entry name" value="Ferrdict_sens_TM"/>
</dbReference>
<dbReference type="Pfam" id="PF04773">
    <property type="entry name" value="FecR"/>
    <property type="match status" value="1"/>
</dbReference>
<sequence length="318" mass="35009">MDARILDEAADWLVLWHDQGMTEAECADFERWRARSPAHRQAWARAELLMGRLGDLPRDWAMPVLDRPVRHARTSRRQVVAKLAALLAVAPTAWLGWQWAGEQGWTADVRTATGEQRRVTLADGSQLLLDTHSAVDIVFDGLQRTVHLRTGAIAVETAPDATGLQRPFAVHTALGRLRALGTRFTVRQEDAVVHLAVTEGAVEVTLHGVTVPRTVVPVGQQTELTKQGVSALAPVSVQQQSWVHGMLMADAMALSDVCAELSRYRSGILQCAPEVAGLRVSGAYPLTDTDRALAMLQATYPIQAHQRWRGHWVTLLAR</sequence>
<reference evidence="4" key="1">
    <citation type="submission" date="2017-09" db="EMBL/GenBank/DDBJ databases">
        <title>FDA dAtabase for Regulatory Grade micrObial Sequences (FDA-ARGOS): Supporting development and validation of Infectious Disease Dx tests.</title>
        <authorList>
            <person name="Minogue T."/>
            <person name="Wolcott M."/>
            <person name="Wasieloski L."/>
            <person name="Aguilar W."/>
            <person name="Moore D."/>
            <person name="Tallon L."/>
            <person name="Sadzewicz L."/>
            <person name="Ott S."/>
            <person name="Zhao X."/>
            <person name="Nagaraj S."/>
            <person name="Vavikolanu K."/>
            <person name="Aluvathingal J."/>
            <person name="Nadendla S."/>
            <person name="Sichtig H."/>
        </authorList>
    </citation>
    <scope>NUCLEOTIDE SEQUENCE [LARGE SCALE GENOMIC DNA]</scope>
    <source>
        <strain evidence="4">FDAARGOS_394</strain>
    </source>
</reference>
<keyword evidence="3" id="KW-0808">Transferase</keyword>
<dbReference type="STRING" id="1219032.GCA_001515545_01186"/>
<proteinExistence type="predicted"/>
<comment type="caution">
    <text evidence="3">The sequence shown here is derived from an EMBL/GenBank/DDBJ whole genome shotgun (WGS) entry which is preliminary data.</text>
</comment>
<dbReference type="Proteomes" id="UP000220246">
    <property type="component" value="Unassembled WGS sequence"/>
</dbReference>
<feature type="domain" description="FecR protein" evidence="1">
    <location>
        <begin position="108"/>
        <end position="203"/>
    </location>
</feature>
<organism evidence="3 4">
    <name type="scientific">Comamonas terrigena</name>
    <dbReference type="NCBI Taxonomy" id="32013"/>
    <lineage>
        <taxon>Bacteria</taxon>
        <taxon>Pseudomonadati</taxon>
        <taxon>Pseudomonadota</taxon>
        <taxon>Betaproteobacteria</taxon>
        <taxon>Burkholderiales</taxon>
        <taxon>Comamonadaceae</taxon>
        <taxon>Comamonas</taxon>
    </lineage>
</organism>
<evidence type="ECO:0000313" key="4">
    <source>
        <dbReference type="Proteomes" id="UP000220246"/>
    </source>
</evidence>
<name>A0A2A7UVL5_COMTR</name>
<dbReference type="PANTHER" id="PTHR30273:SF2">
    <property type="entry name" value="PROTEIN FECR"/>
    <property type="match status" value="1"/>
</dbReference>
<keyword evidence="4" id="KW-1185">Reference proteome</keyword>
<dbReference type="Pfam" id="PF16220">
    <property type="entry name" value="DUF4880"/>
    <property type="match status" value="1"/>
</dbReference>
<dbReference type="GO" id="GO:0016989">
    <property type="term" value="F:sigma factor antagonist activity"/>
    <property type="evidence" value="ECO:0007669"/>
    <property type="project" value="TreeGrafter"/>
</dbReference>
<evidence type="ECO:0000259" key="1">
    <source>
        <dbReference type="Pfam" id="PF04773"/>
    </source>
</evidence>
<dbReference type="GO" id="GO:0016301">
    <property type="term" value="F:kinase activity"/>
    <property type="evidence" value="ECO:0007669"/>
    <property type="project" value="UniProtKB-KW"/>
</dbReference>
<keyword evidence="3" id="KW-0418">Kinase</keyword>
<dbReference type="EMBL" id="PDEA01000001">
    <property type="protein sequence ID" value="PEH89313.1"/>
    <property type="molecule type" value="Genomic_DNA"/>
</dbReference>
<feature type="domain" description="FecR N-terminal" evidence="2">
    <location>
        <begin position="7"/>
        <end position="48"/>
    </location>
</feature>
<dbReference type="OrthoDB" id="1100567at2"/>
<dbReference type="InterPro" id="IPR032623">
    <property type="entry name" value="FecR_N"/>
</dbReference>
<accession>A0A2A7UVL5</accession>
<dbReference type="InterPro" id="IPR006860">
    <property type="entry name" value="FecR"/>
</dbReference>
<protein>
    <submittedName>
        <fullName evidence="3">Histidine kinase</fullName>
    </submittedName>
</protein>